<dbReference type="AlphaFoldDB" id="A0A4R4MGN9"/>
<dbReference type="Pfam" id="PF22483">
    <property type="entry name" value="Mu-transpos_C_2"/>
    <property type="match status" value="1"/>
</dbReference>
<dbReference type="Proteomes" id="UP000295157">
    <property type="component" value="Unassembled WGS sequence"/>
</dbReference>
<dbReference type="InterPro" id="IPR001387">
    <property type="entry name" value="Cro/C1-type_HTH"/>
</dbReference>
<gene>
    <name evidence="2" type="ORF">E1267_43180</name>
</gene>
<evidence type="ECO:0000313" key="2">
    <source>
        <dbReference type="EMBL" id="TDB93853.1"/>
    </source>
</evidence>
<dbReference type="InterPro" id="IPR054353">
    <property type="entry name" value="IstA-like_C"/>
</dbReference>
<accession>A0A4R4MGN9</accession>
<dbReference type="Gene3D" id="3.30.420.10">
    <property type="entry name" value="Ribonuclease H-like superfamily/Ribonuclease H"/>
    <property type="match status" value="1"/>
</dbReference>
<dbReference type="PANTHER" id="PTHR35004:SF7">
    <property type="entry name" value="INTEGRASE PROTEIN"/>
    <property type="match status" value="1"/>
</dbReference>
<reference evidence="2 3" key="1">
    <citation type="submission" date="2019-02" db="EMBL/GenBank/DDBJ databases">
        <title>Draft genome sequences of novel Actinobacteria.</title>
        <authorList>
            <person name="Sahin N."/>
            <person name="Ay H."/>
            <person name="Saygin H."/>
        </authorList>
    </citation>
    <scope>NUCLEOTIDE SEQUENCE [LARGE SCALE GENOMIC DNA]</scope>
    <source>
        <strain evidence="2 3">KC201</strain>
    </source>
</reference>
<sequence>MLTQGEDVEAQALRKRGWSISAIARHLGRSRPTIRAYLNGERVPGQRRRSGADPFEPYAEYCRLRLDAESGDPHVWATTLFDELAGLGYAGGYSTFTRALRARGLRPVCERCAHAGGPVEYVRIEHPPGVETQWDWLELPDPPARWGWGKGAHLLVGTLPYSGIWRGVLAESEDQPHLIEALRAVGERLGGVSAEWRFDRMATVCDPGSGEVSASFAAVARHYGVIVRICPSRRGWRKGSVEKANHVAAQRWWRTVGEELSPGQAQGTLDEWCRRRGDIRIRRIDGGRVSVAELARREALRPLPAQAFPAVLEVERVVSAQALVSFRGNFYSVPPGHAGEVMGVRHRLGSGVLEVVTAGGAVLAAHERAVDHAGVVIEAAGHVAALEAKVLAARARLGGGGPCPHKTRRPLSPAARAEADRLRGTGVGAAAAPVADFAAYAAAARPLTPGSSVPDARP</sequence>
<dbReference type="NCBIfam" id="NF033546">
    <property type="entry name" value="transpos_IS21"/>
    <property type="match status" value="1"/>
</dbReference>
<dbReference type="Gene3D" id="1.10.10.60">
    <property type="entry name" value="Homeodomain-like"/>
    <property type="match status" value="1"/>
</dbReference>
<dbReference type="OrthoDB" id="2065409at2"/>
<name>A0A4R4MGN9_9ACTN</name>
<dbReference type="EMBL" id="SMJZ01000379">
    <property type="protein sequence ID" value="TDB93853.1"/>
    <property type="molecule type" value="Genomic_DNA"/>
</dbReference>
<dbReference type="GO" id="GO:0003676">
    <property type="term" value="F:nucleic acid binding"/>
    <property type="evidence" value="ECO:0007669"/>
    <property type="project" value="InterPro"/>
</dbReference>
<dbReference type="PANTHER" id="PTHR35004">
    <property type="entry name" value="TRANSPOSASE RV3428C-RELATED"/>
    <property type="match status" value="1"/>
</dbReference>
<organism evidence="2 3">
    <name type="scientific">Nonomuraea longispora</name>
    <dbReference type="NCBI Taxonomy" id="1848320"/>
    <lineage>
        <taxon>Bacteria</taxon>
        <taxon>Bacillati</taxon>
        <taxon>Actinomycetota</taxon>
        <taxon>Actinomycetes</taxon>
        <taxon>Streptosporangiales</taxon>
        <taxon>Streptosporangiaceae</taxon>
        <taxon>Nonomuraea</taxon>
    </lineage>
</organism>
<dbReference type="CDD" id="cd00093">
    <property type="entry name" value="HTH_XRE"/>
    <property type="match status" value="1"/>
</dbReference>
<evidence type="ECO:0000259" key="1">
    <source>
        <dbReference type="Pfam" id="PF22483"/>
    </source>
</evidence>
<protein>
    <submittedName>
        <fullName evidence="2">IS21 family transposase</fullName>
    </submittedName>
</protein>
<proteinExistence type="predicted"/>
<comment type="caution">
    <text evidence="2">The sequence shown here is derived from an EMBL/GenBank/DDBJ whole genome shotgun (WGS) entry which is preliminary data.</text>
</comment>
<keyword evidence="3" id="KW-1185">Reference proteome</keyword>
<evidence type="ECO:0000313" key="3">
    <source>
        <dbReference type="Proteomes" id="UP000295157"/>
    </source>
</evidence>
<feature type="domain" description="Transposase for insertion sequence element IS21-like C-terminal" evidence="1">
    <location>
        <begin position="303"/>
        <end position="376"/>
    </location>
</feature>
<dbReference type="InterPro" id="IPR036397">
    <property type="entry name" value="RNaseH_sf"/>
</dbReference>